<accession>A0A2G9R4S0</accession>
<sequence>MDVMSGIPRRDIFYYLLIVSQKIMSSHRILQEEIQIHKIYITDLPVRRHQWIPLIRGNLLINHIL</sequence>
<proteinExistence type="predicted"/>
<protein>
    <submittedName>
        <fullName evidence="1">Uncharacterized protein</fullName>
    </submittedName>
</protein>
<dbReference type="EMBL" id="KV973095">
    <property type="protein sequence ID" value="PIO22867.1"/>
    <property type="molecule type" value="Genomic_DNA"/>
</dbReference>
<name>A0A2G9R4S0_AQUCT</name>
<evidence type="ECO:0000313" key="2">
    <source>
        <dbReference type="Proteomes" id="UP000228934"/>
    </source>
</evidence>
<keyword evidence="2" id="KW-1185">Reference proteome</keyword>
<reference evidence="2" key="1">
    <citation type="journal article" date="2017" name="Nat. Commun.">
        <title>The North American bullfrog draft genome provides insight into hormonal regulation of long noncoding RNA.</title>
        <authorList>
            <person name="Hammond S.A."/>
            <person name="Warren R.L."/>
            <person name="Vandervalk B.P."/>
            <person name="Kucuk E."/>
            <person name="Khan H."/>
            <person name="Gibb E.A."/>
            <person name="Pandoh P."/>
            <person name="Kirk H."/>
            <person name="Zhao Y."/>
            <person name="Jones M."/>
            <person name="Mungall A.J."/>
            <person name="Coope R."/>
            <person name="Pleasance S."/>
            <person name="Moore R.A."/>
            <person name="Holt R.A."/>
            <person name="Round J.M."/>
            <person name="Ohora S."/>
            <person name="Walle B.V."/>
            <person name="Veldhoen N."/>
            <person name="Helbing C.C."/>
            <person name="Birol I."/>
        </authorList>
    </citation>
    <scope>NUCLEOTIDE SEQUENCE [LARGE SCALE GENOMIC DNA]</scope>
</reference>
<evidence type="ECO:0000313" key="1">
    <source>
        <dbReference type="EMBL" id="PIO22867.1"/>
    </source>
</evidence>
<organism evidence="1 2">
    <name type="scientific">Aquarana catesbeiana</name>
    <name type="common">American bullfrog</name>
    <name type="synonym">Rana catesbeiana</name>
    <dbReference type="NCBI Taxonomy" id="8400"/>
    <lineage>
        <taxon>Eukaryota</taxon>
        <taxon>Metazoa</taxon>
        <taxon>Chordata</taxon>
        <taxon>Craniata</taxon>
        <taxon>Vertebrata</taxon>
        <taxon>Euteleostomi</taxon>
        <taxon>Amphibia</taxon>
        <taxon>Batrachia</taxon>
        <taxon>Anura</taxon>
        <taxon>Neobatrachia</taxon>
        <taxon>Ranoidea</taxon>
        <taxon>Ranidae</taxon>
        <taxon>Aquarana</taxon>
    </lineage>
</organism>
<gene>
    <name evidence="1" type="ORF">AB205_0055520</name>
</gene>
<dbReference type="OrthoDB" id="427030at2759"/>
<dbReference type="AlphaFoldDB" id="A0A2G9R4S0"/>
<dbReference type="Proteomes" id="UP000228934">
    <property type="component" value="Unassembled WGS sequence"/>
</dbReference>